<sequence length="924" mass="104710">MRSILFAFFLSLSLLSYSQEYKITGAIADKANNQPLEAATIYAETIKDSTLISYTITNQKGLFELEFKTGEKTVNLFISFNGFSTIRKQLDLDKNDIDLQTILLEQRAVELSGVDLVGERSPITIKKDTLEFNADSFKARPDANVEDLLKKLPGVEVDSDGKITVNGREVNQILVNGKPFFGNDTNIATKNLPKEIVDKIQVVDTKTDTEKFTGKESDSENKTINITIKKDKNKGLFGRLTGGYGTDERYQLSGIVNSFNDKQRLSVLASSNNINSAGFSFDEVYDAIGRGANSVSVSSGGNFNIGGLAFGFGQGITTSSNIGGNYANSFKDDKIDLNADYFYANSDSFNDTRTSRENILPDGSFFTDSETNFDGNSNSHRASSRFAFEIDSTLKITLRPRLNVTDANSVNIRNETSSDDTGNLINRSFSRNNSETDQRDFNNELSVIKRFGKKGSFLKFGLENRILENEGFSLFNSENEIFGNTPSTETVNQITNTDATTTGWQADIEYRQALKENLFLDIAYAYDVNKNDNERLVFDFDPNTNDFTLFNDQLSSDFNFRNTQQRPSLGINYEGKKIRFGVTGRFVHTALENNDELQDTDFERDFNDILFNARFRYRNKTKSLNINYRATTVIPQVSQLQPIDNITNPLNIITGNPDLEPTINHRIFLNLNNFDWKTRSGVFIYGNLTIDEDRIVTTTVTDENFIRRTTYENISGNYSMNGGGSWSKRIKKDSVYTARIRLGAFATFNNTLNFNNGLRLNTKRFNINPNASINFNFKEQLEIEPSYRISYNTTSYNIDTFEDVNFVTHNFGLKTTTYWPKNLIWGNDITYTFNGSIADGFQRSSVFWNMSLGLKMLKEQGTLKVLAYDLLNQNINTRRTVTQDFIQDTQGTVLQRYFLLSFTWKFDKFGTGKKRRGRGGVRFF</sequence>
<dbReference type="Pfam" id="PF13715">
    <property type="entry name" value="CarbopepD_reg_2"/>
    <property type="match status" value="1"/>
</dbReference>
<dbReference type="RefSeq" id="WP_163608171.1">
    <property type="nucleotide sequence ID" value="NZ_JAABOO010000003.1"/>
</dbReference>
<keyword evidence="5" id="KW-1185">Reference proteome</keyword>
<feature type="signal peptide" evidence="1">
    <location>
        <begin position="1"/>
        <end position="18"/>
    </location>
</feature>
<accession>A0A6P0UNL4</accession>
<keyword evidence="1" id="KW-0732">Signal</keyword>
<dbReference type="Pfam" id="PF14905">
    <property type="entry name" value="OMP_b-brl_3"/>
    <property type="match status" value="1"/>
</dbReference>
<evidence type="ECO:0000313" key="4">
    <source>
        <dbReference type="EMBL" id="NER14894.1"/>
    </source>
</evidence>
<evidence type="ECO:0000259" key="2">
    <source>
        <dbReference type="Pfam" id="PF07715"/>
    </source>
</evidence>
<feature type="domain" description="Outer membrane protein beta-barrel" evidence="3">
    <location>
        <begin position="449"/>
        <end position="799"/>
    </location>
</feature>
<dbReference type="InterPro" id="IPR041700">
    <property type="entry name" value="OMP_b-brl_3"/>
</dbReference>
<evidence type="ECO:0000259" key="3">
    <source>
        <dbReference type="Pfam" id="PF14905"/>
    </source>
</evidence>
<dbReference type="SUPFAM" id="SSF49464">
    <property type="entry name" value="Carboxypeptidase regulatory domain-like"/>
    <property type="match status" value="1"/>
</dbReference>
<dbReference type="InterPro" id="IPR008969">
    <property type="entry name" value="CarboxyPept-like_regulatory"/>
</dbReference>
<reference evidence="4 5" key="1">
    <citation type="submission" date="2020-01" db="EMBL/GenBank/DDBJ databases">
        <title>Leptobacterium flavescens.</title>
        <authorList>
            <person name="Wang G."/>
        </authorList>
    </citation>
    <scope>NUCLEOTIDE SEQUENCE [LARGE SCALE GENOMIC DNA]</scope>
    <source>
        <strain evidence="4 5">KCTC 22160</strain>
    </source>
</reference>
<evidence type="ECO:0000313" key="5">
    <source>
        <dbReference type="Proteomes" id="UP000468581"/>
    </source>
</evidence>
<comment type="caution">
    <text evidence="4">The sequence shown here is derived from an EMBL/GenBank/DDBJ whole genome shotgun (WGS) entry which is preliminary data.</text>
</comment>
<dbReference type="Gene3D" id="2.170.130.10">
    <property type="entry name" value="TonB-dependent receptor, plug domain"/>
    <property type="match status" value="1"/>
</dbReference>
<name>A0A6P0UNL4_9FLAO</name>
<dbReference type="Proteomes" id="UP000468581">
    <property type="component" value="Unassembled WGS sequence"/>
</dbReference>
<dbReference type="SUPFAM" id="SSF56935">
    <property type="entry name" value="Porins"/>
    <property type="match status" value="1"/>
</dbReference>
<dbReference type="EMBL" id="JAABOO010000003">
    <property type="protein sequence ID" value="NER14894.1"/>
    <property type="molecule type" value="Genomic_DNA"/>
</dbReference>
<feature type="chain" id="PRO_5027017250" evidence="1">
    <location>
        <begin position="19"/>
        <end position="924"/>
    </location>
</feature>
<dbReference type="Pfam" id="PF07715">
    <property type="entry name" value="Plug"/>
    <property type="match status" value="1"/>
</dbReference>
<protein>
    <submittedName>
        <fullName evidence="4">Outer membrane beta-barrel protein</fullName>
    </submittedName>
</protein>
<proteinExistence type="predicted"/>
<dbReference type="InterPro" id="IPR012910">
    <property type="entry name" value="Plug_dom"/>
</dbReference>
<dbReference type="AlphaFoldDB" id="A0A6P0UNL4"/>
<gene>
    <name evidence="4" type="ORF">GWK08_15670</name>
</gene>
<feature type="domain" description="TonB-dependent receptor plug" evidence="2">
    <location>
        <begin position="132"/>
        <end position="204"/>
    </location>
</feature>
<dbReference type="InterPro" id="IPR037066">
    <property type="entry name" value="Plug_dom_sf"/>
</dbReference>
<organism evidence="4 5">
    <name type="scientific">Leptobacterium flavescens</name>
    <dbReference type="NCBI Taxonomy" id="472055"/>
    <lineage>
        <taxon>Bacteria</taxon>
        <taxon>Pseudomonadati</taxon>
        <taxon>Bacteroidota</taxon>
        <taxon>Flavobacteriia</taxon>
        <taxon>Flavobacteriales</taxon>
        <taxon>Flavobacteriaceae</taxon>
        <taxon>Leptobacterium</taxon>
    </lineage>
</organism>
<evidence type="ECO:0000256" key="1">
    <source>
        <dbReference type="SAM" id="SignalP"/>
    </source>
</evidence>